<protein>
    <submittedName>
        <fullName evidence="2">Uncharacterized protein</fullName>
    </submittedName>
</protein>
<dbReference type="Proteomes" id="UP000290289">
    <property type="component" value="Chromosome 15"/>
</dbReference>
<keyword evidence="1" id="KW-0812">Transmembrane</keyword>
<keyword evidence="1" id="KW-1133">Transmembrane helix</keyword>
<sequence length="482" mass="55572">MEGSNEAPHDIENPHIPLESSMNKELDCLLPLSDSCCIYRVPEDLRCTNEKAYTPRVVSIGPIHHGKKGLEEMEEHKKRYLKYFLDRTKVRLADYVTKIKGKEAELRSCYAQTIELSSDEFVRIILVDAAFIIEFLLRFLKRIKRDSNDRIFHKPWLENSVVPDLLLLENQLPFFVLEDLFAAEEKPSVFDLSCQFCNKSTSLYVQRDNSRSSSSFKVEHFVDLIRALNLPTDQEEKDNRGSVKTLAVPMTKLHRAGVKFKARSNKNLFDICFQDGILEIPNLMIEDNTELILRNLIAFEQCHCDCNYFSDYIFLMDNLVNTPNDVELLVKNGIVENMLGDNNEVSTLINSLGKGVLVFRDEFYYATLMKDLNKYYEKPWNKWKADLKQKYFNSPWTTISVIAATLIIILTLIQTYNNNVSVLDNYLLGQRGVGEDLTHIIVENMLGDKNEVSTLIINLGNAVVLDKGRFYFATLPKKLNNY</sequence>
<feature type="transmembrane region" description="Helical" evidence="1">
    <location>
        <begin position="391"/>
        <end position="413"/>
    </location>
</feature>
<dbReference type="EMBL" id="RDQH01000341">
    <property type="protein sequence ID" value="RXH72453.1"/>
    <property type="molecule type" value="Genomic_DNA"/>
</dbReference>
<keyword evidence="1" id="KW-0472">Membrane</keyword>
<evidence type="ECO:0000313" key="3">
    <source>
        <dbReference type="Proteomes" id="UP000290289"/>
    </source>
</evidence>
<keyword evidence="3" id="KW-1185">Reference proteome</keyword>
<reference evidence="2 3" key="1">
    <citation type="submission" date="2018-10" db="EMBL/GenBank/DDBJ databases">
        <title>A high-quality apple genome assembly.</title>
        <authorList>
            <person name="Hu J."/>
        </authorList>
    </citation>
    <scope>NUCLEOTIDE SEQUENCE [LARGE SCALE GENOMIC DNA]</scope>
    <source>
        <strain evidence="3">cv. HFTH1</strain>
        <tissue evidence="2">Young leaf</tissue>
    </source>
</reference>
<dbReference type="AlphaFoldDB" id="A0A498HU92"/>
<organism evidence="2 3">
    <name type="scientific">Malus domestica</name>
    <name type="common">Apple</name>
    <name type="synonym">Pyrus malus</name>
    <dbReference type="NCBI Taxonomy" id="3750"/>
    <lineage>
        <taxon>Eukaryota</taxon>
        <taxon>Viridiplantae</taxon>
        <taxon>Streptophyta</taxon>
        <taxon>Embryophyta</taxon>
        <taxon>Tracheophyta</taxon>
        <taxon>Spermatophyta</taxon>
        <taxon>Magnoliopsida</taxon>
        <taxon>eudicotyledons</taxon>
        <taxon>Gunneridae</taxon>
        <taxon>Pentapetalae</taxon>
        <taxon>rosids</taxon>
        <taxon>fabids</taxon>
        <taxon>Rosales</taxon>
        <taxon>Rosaceae</taxon>
        <taxon>Amygdaloideae</taxon>
        <taxon>Maleae</taxon>
        <taxon>Malus</taxon>
    </lineage>
</organism>
<dbReference type="PANTHER" id="PTHR31170:SF17">
    <property type="match status" value="1"/>
</dbReference>
<proteinExistence type="predicted"/>
<accession>A0A498HU92</accession>
<evidence type="ECO:0000256" key="1">
    <source>
        <dbReference type="SAM" id="Phobius"/>
    </source>
</evidence>
<gene>
    <name evidence="2" type="ORF">DVH24_012137</name>
</gene>
<dbReference type="PANTHER" id="PTHR31170">
    <property type="entry name" value="BNAC04G53230D PROTEIN"/>
    <property type="match status" value="1"/>
</dbReference>
<evidence type="ECO:0000313" key="2">
    <source>
        <dbReference type="EMBL" id="RXH72453.1"/>
    </source>
</evidence>
<dbReference type="InterPro" id="IPR004158">
    <property type="entry name" value="DUF247_pln"/>
</dbReference>
<name>A0A498HU92_MALDO</name>
<dbReference type="Pfam" id="PF03140">
    <property type="entry name" value="DUF247"/>
    <property type="match status" value="1"/>
</dbReference>
<comment type="caution">
    <text evidence="2">The sequence shown here is derived from an EMBL/GenBank/DDBJ whole genome shotgun (WGS) entry which is preliminary data.</text>
</comment>